<evidence type="ECO:0000256" key="1">
    <source>
        <dbReference type="SAM" id="MobiDB-lite"/>
    </source>
</evidence>
<feature type="chain" id="PRO_5044022540" evidence="2">
    <location>
        <begin position="27"/>
        <end position="135"/>
    </location>
</feature>
<reference evidence="3" key="3">
    <citation type="submission" date="2023-08" db="EMBL/GenBank/DDBJ databases">
        <authorList>
            <person name="Sun Q."/>
            <person name="Ohkuma M."/>
        </authorList>
    </citation>
    <scope>NUCLEOTIDE SEQUENCE</scope>
    <source>
        <strain evidence="3">JCM 4205</strain>
    </source>
</reference>
<dbReference type="EMBL" id="BMSJ01000001">
    <property type="protein sequence ID" value="GGR05767.1"/>
    <property type="molecule type" value="Genomic_DNA"/>
</dbReference>
<protein>
    <submittedName>
        <fullName evidence="3">ATP-binding protein</fullName>
    </submittedName>
</protein>
<evidence type="ECO:0000313" key="3">
    <source>
        <dbReference type="EMBL" id="GGR05767.1"/>
    </source>
</evidence>
<accession>A0AAV4K9L0</accession>
<sequence length="135" mass="12078">MSLPLTRRIARAALIVAAGAAPVVGAAGSASALDHGLAPTGALGGLTALDVSESGSTVDGASRSTAGVVGQAGEAAAPVAQKVAGDTAGTAAGEVVGKTAGAAVESAEGPTGGALGGGLGGLPTGQTLGGLPLGG</sequence>
<dbReference type="Proteomes" id="UP000642014">
    <property type="component" value="Unassembled WGS sequence"/>
</dbReference>
<evidence type="ECO:0000256" key="2">
    <source>
        <dbReference type="SAM" id="SignalP"/>
    </source>
</evidence>
<dbReference type="GO" id="GO:0005524">
    <property type="term" value="F:ATP binding"/>
    <property type="evidence" value="ECO:0007669"/>
    <property type="project" value="UniProtKB-KW"/>
</dbReference>
<name>A0AAV4K9L0_9ACTN</name>
<proteinExistence type="predicted"/>
<keyword evidence="3" id="KW-0067">ATP-binding</keyword>
<dbReference type="GeneID" id="95456549"/>
<keyword evidence="3" id="KW-0547">Nucleotide-binding</keyword>
<dbReference type="Proteomes" id="UP000326029">
    <property type="component" value="Chromosome"/>
</dbReference>
<keyword evidence="5" id="KW-1185">Reference proteome</keyword>
<reference evidence="3 6" key="1">
    <citation type="journal article" date="2014" name="Int. J. Syst. Evol. Microbiol.">
        <title>Complete genome sequence of Corynebacterium casei LMG S-19264T (=DSM 44701T), isolated from a smear-ripened cheese.</title>
        <authorList>
            <consortium name="US DOE Joint Genome Institute (JGI-PGF)"/>
            <person name="Walter F."/>
            <person name="Albersmeier A."/>
            <person name="Kalinowski J."/>
            <person name="Ruckert C."/>
        </authorList>
    </citation>
    <scope>NUCLEOTIDE SEQUENCE [LARGE SCALE GENOMIC DNA]</scope>
    <source>
        <strain evidence="3 6">JCM 4205</strain>
    </source>
</reference>
<organism evidence="3 6">
    <name type="scientific">Streptomyces cinereoruber</name>
    <dbReference type="NCBI Taxonomy" id="67260"/>
    <lineage>
        <taxon>Bacteria</taxon>
        <taxon>Bacillati</taxon>
        <taxon>Actinomycetota</taxon>
        <taxon>Actinomycetes</taxon>
        <taxon>Kitasatosporales</taxon>
        <taxon>Streptomycetaceae</taxon>
        <taxon>Streptomyces</taxon>
    </lineage>
</organism>
<keyword evidence="2" id="KW-0732">Signal</keyword>
<evidence type="ECO:0000313" key="5">
    <source>
        <dbReference type="Proteomes" id="UP000326029"/>
    </source>
</evidence>
<dbReference type="RefSeq" id="WP_062752390.1">
    <property type="nucleotide sequence ID" value="NZ_BMSJ01000001.1"/>
</dbReference>
<gene>
    <name evidence="4" type="ORF">CP977_22580</name>
    <name evidence="3" type="ORF">GCM10010497_03950</name>
</gene>
<evidence type="ECO:0000313" key="4">
    <source>
        <dbReference type="EMBL" id="QEV34605.1"/>
    </source>
</evidence>
<feature type="signal peptide" evidence="2">
    <location>
        <begin position="1"/>
        <end position="26"/>
    </location>
</feature>
<reference evidence="4 5" key="2">
    <citation type="submission" date="2017-09" db="EMBL/GenBank/DDBJ databases">
        <authorList>
            <person name="Lee N."/>
            <person name="Cho B.-K."/>
        </authorList>
    </citation>
    <scope>NUCLEOTIDE SEQUENCE [LARGE SCALE GENOMIC DNA]</scope>
    <source>
        <strain evidence="4 5">ATCC 19740</strain>
    </source>
</reference>
<feature type="region of interest" description="Disordered" evidence="1">
    <location>
        <begin position="114"/>
        <end position="135"/>
    </location>
</feature>
<evidence type="ECO:0000313" key="6">
    <source>
        <dbReference type="Proteomes" id="UP000642014"/>
    </source>
</evidence>
<dbReference type="AlphaFoldDB" id="A0AAV4K9L0"/>
<dbReference type="EMBL" id="CP023693">
    <property type="protein sequence ID" value="QEV34605.1"/>
    <property type="molecule type" value="Genomic_DNA"/>
</dbReference>